<dbReference type="Pfam" id="PF01979">
    <property type="entry name" value="Amidohydro_1"/>
    <property type="match status" value="1"/>
</dbReference>
<dbReference type="EC" id="3.5.2.3" evidence="7"/>
<evidence type="ECO:0000256" key="1">
    <source>
        <dbReference type="ARBA" id="ARBA00001947"/>
    </source>
</evidence>
<dbReference type="GO" id="GO:0046872">
    <property type="term" value="F:metal ion binding"/>
    <property type="evidence" value="ECO:0007669"/>
    <property type="project" value="UniProtKB-KW"/>
</dbReference>
<dbReference type="GO" id="GO:0004038">
    <property type="term" value="F:allantoinase activity"/>
    <property type="evidence" value="ECO:0007669"/>
    <property type="project" value="TreeGrafter"/>
</dbReference>
<dbReference type="InterPro" id="IPR002195">
    <property type="entry name" value="Dihydroorotase_CS"/>
</dbReference>
<evidence type="ECO:0000256" key="3">
    <source>
        <dbReference type="ARBA" id="ARBA00010286"/>
    </source>
</evidence>
<name>A0A2X0VA73_9GAMM</name>
<dbReference type="PANTHER" id="PTHR43668">
    <property type="entry name" value="ALLANTOINASE"/>
    <property type="match status" value="1"/>
</dbReference>
<organism evidence="7 9">
    <name type="scientific">Anaerobiospirillum thomasii</name>
    <dbReference type="NCBI Taxonomy" id="179995"/>
    <lineage>
        <taxon>Bacteria</taxon>
        <taxon>Pseudomonadati</taxon>
        <taxon>Pseudomonadota</taxon>
        <taxon>Gammaproteobacteria</taxon>
        <taxon>Aeromonadales</taxon>
        <taxon>Succinivibrionaceae</taxon>
        <taxon>Anaerobiospirillum</taxon>
    </lineage>
</organism>
<comment type="function">
    <text evidence="2">Catalyzes the reversible cyclization of carbamoyl aspartate to dihydroorotate.</text>
</comment>
<dbReference type="InterPro" id="IPR006680">
    <property type="entry name" value="Amidohydro-rel"/>
</dbReference>
<dbReference type="GO" id="GO:0006145">
    <property type="term" value="P:purine nucleobase catabolic process"/>
    <property type="evidence" value="ECO:0007669"/>
    <property type="project" value="TreeGrafter"/>
</dbReference>
<comment type="cofactor">
    <cofactor evidence="1">
        <name>Zn(2+)</name>
        <dbReference type="ChEBI" id="CHEBI:29105"/>
    </cofactor>
</comment>
<dbReference type="SUPFAM" id="SSF51338">
    <property type="entry name" value="Composite domain of metallo-dependent hydrolases"/>
    <property type="match status" value="1"/>
</dbReference>
<keyword evidence="5 7" id="KW-0378">Hydrolase</keyword>
<protein>
    <submittedName>
        <fullName evidence="7">Dihydroorotase</fullName>
        <ecNumber evidence="7">3.5.2.3</ecNumber>
    </submittedName>
</protein>
<reference evidence="7 9" key="1">
    <citation type="submission" date="2018-06" db="EMBL/GenBank/DDBJ databases">
        <authorList>
            <consortium name="Pathogen Informatics"/>
            <person name="Doyle S."/>
        </authorList>
    </citation>
    <scope>NUCLEOTIDE SEQUENCE [LARGE SCALE GENOMIC DNA]</scope>
    <source>
        <strain evidence="7 9">NCTC13093</strain>
    </source>
</reference>
<dbReference type="EMBL" id="UAPV01000001">
    <property type="protein sequence ID" value="SPT69705.1"/>
    <property type="molecule type" value="Genomic_DNA"/>
</dbReference>
<dbReference type="RefSeq" id="WP_113743853.1">
    <property type="nucleotide sequence ID" value="NZ_UAPV01000001.1"/>
</dbReference>
<evidence type="ECO:0000313" key="8">
    <source>
        <dbReference type="EMBL" id="SPT78918.1"/>
    </source>
</evidence>
<sequence>MQKLLLKDATVVMPERILKKDILIEDKFIAKIDENIQDSGAREINCKDLLALPGAIDAHVHFRQPGMEHKATMFTESRAALLGGVTSYMDMPNTMPPCTCLEALEQKRAIAQKDSAANYTFHLGAGLDNIDEIERVDVTKVPSVKVYMGATTGNLLVDNVEKLNRIFKASPLMITTHCEDSNLIYTKEKEYKERYGDDIPFTMHNFIRNRHCCVQSARLAIQLALDNNAKLHIMHVSTKDEISLLSHFAKDDIQTRQISCEVCIPHLMFSSSDYDRLKGFLKCNPSVKDESDRLSLLDGIKRGIITTVGTDHAPHEKKSKLNVYTKCPSGLPSVQFMLPALFDLWSRREIRLEQIARLSAYNVAKRYGIKGRGALVEGNYADIVLVNLLKGHKVTTEDIASKCQWSPFEGHRFTTSVIHTFVNGAQSVENGVLTGNYCSMPLEFER</sequence>
<dbReference type="GO" id="GO:0005737">
    <property type="term" value="C:cytoplasm"/>
    <property type="evidence" value="ECO:0007669"/>
    <property type="project" value="TreeGrafter"/>
</dbReference>
<dbReference type="PANTHER" id="PTHR43668:SF4">
    <property type="entry name" value="ALLANTOINASE"/>
    <property type="match status" value="1"/>
</dbReference>
<accession>A0A2X0VA73</accession>
<gene>
    <name evidence="7" type="primary">pyrC_1</name>
    <name evidence="8" type="synonym">pyrC_2</name>
    <name evidence="7" type="ORF">NCTC13093_01085</name>
    <name evidence="8" type="ORF">NCTC13093_02550</name>
</gene>
<comment type="similarity">
    <text evidence="3">Belongs to the metallo-dependent hydrolases superfamily. DHOase family. Class I DHOase subfamily.</text>
</comment>
<evidence type="ECO:0000256" key="5">
    <source>
        <dbReference type="ARBA" id="ARBA00022801"/>
    </source>
</evidence>
<dbReference type="PROSITE" id="PS00482">
    <property type="entry name" value="DIHYDROOROTASE_1"/>
    <property type="match status" value="1"/>
</dbReference>
<evidence type="ECO:0000313" key="9">
    <source>
        <dbReference type="Proteomes" id="UP000250086"/>
    </source>
</evidence>
<keyword evidence="4" id="KW-0479">Metal-binding</keyword>
<dbReference type="SUPFAM" id="SSF51556">
    <property type="entry name" value="Metallo-dependent hydrolases"/>
    <property type="match status" value="1"/>
</dbReference>
<dbReference type="InterPro" id="IPR032466">
    <property type="entry name" value="Metal_Hydrolase"/>
</dbReference>
<proteinExistence type="inferred from homology"/>
<dbReference type="AlphaFoldDB" id="A0A2X0VA73"/>
<dbReference type="Gene3D" id="2.30.40.10">
    <property type="entry name" value="Urease, subunit C, domain 1"/>
    <property type="match status" value="1"/>
</dbReference>
<dbReference type="InterPro" id="IPR011059">
    <property type="entry name" value="Metal-dep_hydrolase_composite"/>
</dbReference>
<dbReference type="CDD" id="cd01318">
    <property type="entry name" value="DHOase_IIb"/>
    <property type="match status" value="1"/>
</dbReference>
<dbReference type="EMBL" id="UAPV01000006">
    <property type="protein sequence ID" value="SPT78918.1"/>
    <property type="molecule type" value="Genomic_DNA"/>
</dbReference>
<evidence type="ECO:0000313" key="7">
    <source>
        <dbReference type="EMBL" id="SPT69705.1"/>
    </source>
</evidence>
<evidence type="ECO:0000259" key="6">
    <source>
        <dbReference type="Pfam" id="PF01979"/>
    </source>
</evidence>
<feature type="domain" description="Amidohydrolase-related" evidence="6">
    <location>
        <begin position="51"/>
        <end position="424"/>
    </location>
</feature>
<dbReference type="GO" id="GO:0004151">
    <property type="term" value="F:dihydroorotase activity"/>
    <property type="evidence" value="ECO:0007669"/>
    <property type="project" value="UniProtKB-EC"/>
</dbReference>
<dbReference type="PROSITE" id="PS00483">
    <property type="entry name" value="DIHYDROOROTASE_2"/>
    <property type="match status" value="1"/>
</dbReference>
<dbReference type="Gene3D" id="3.20.20.140">
    <property type="entry name" value="Metal-dependent hydrolases"/>
    <property type="match status" value="1"/>
</dbReference>
<dbReference type="Proteomes" id="UP000250086">
    <property type="component" value="Unassembled WGS sequence"/>
</dbReference>
<evidence type="ECO:0000256" key="2">
    <source>
        <dbReference type="ARBA" id="ARBA00002368"/>
    </source>
</evidence>
<evidence type="ECO:0000256" key="4">
    <source>
        <dbReference type="ARBA" id="ARBA00022723"/>
    </source>
</evidence>
<keyword evidence="9" id="KW-1185">Reference proteome</keyword>
<dbReference type="InterPro" id="IPR050138">
    <property type="entry name" value="DHOase/Allantoinase_Hydrolase"/>
</dbReference>